<evidence type="ECO:0000313" key="1">
    <source>
        <dbReference type="EMBL" id="WPL15710.1"/>
    </source>
</evidence>
<protein>
    <recommendedName>
        <fullName evidence="3">ATPase AAA-type core domain-containing protein</fullName>
    </recommendedName>
</protein>
<dbReference type="Proteomes" id="UP001432180">
    <property type="component" value="Chromosome"/>
</dbReference>
<organism evidence="1 2">
    <name type="scientific">Thiorhodovibrio winogradskyi</name>
    <dbReference type="NCBI Taxonomy" id="77007"/>
    <lineage>
        <taxon>Bacteria</taxon>
        <taxon>Pseudomonadati</taxon>
        <taxon>Pseudomonadota</taxon>
        <taxon>Gammaproteobacteria</taxon>
        <taxon>Chromatiales</taxon>
        <taxon>Chromatiaceae</taxon>
        <taxon>Thiorhodovibrio</taxon>
    </lineage>
</organism>
<evidence type="ECO:0008006" key="3">
    <source>
        <dbReference type="Google" id="ProtNLM"/>
    </source>
</evidence>
<dbReference type="SUPFAM" id="SSF52540">
    <property type="entry name" value="P-loop containing nucleoside triphosphate hydrolases"/>
    <property type="match status" value="1"/>
</dbReference>
<dbReference type="RefSeq" id="WP_328986265.1">
    <property type="nucleotide sequence ID" value="NZ_CP121472.1"/>
</dbReference>
<gene>
    <name evidence="1" type="ORF">Thiowin_00627</name>
</gene>
<dbReference type="EMBL" id="CP121472">
    <property type="protein sequence ID" value="WPL15710.1"/>
    <property type="molecule type" value="Genomic_DNA"/>
</dbReference>
<reference evidence="1 2" key="1">
    <citation type="journal article" date="2023" name="Microorganisms">
        <title>Thiorhodovibrio frisius and Trv. litoralis spp. nov., Two Novel Members from a Clade of Fastidious Purple Sulfur Bacteria That Exhibit Unique Red-Shifted Light-Harvesting Capabilities.</title>
        <authorList>
            <person name="Methner A."/>
            <person name="Kuzyk S.B."/>
            <person name="Petersen J."/>
            <person name="Bauer S."/>
            <person name="Brinkmann H."/>
            <person name="Sichau K."/>
            <person name="Wanner G."/>
            <person name="Wolf J."/>
            <person name="Neumann-Schaal M."/>
            <person name="Henke P."/>
            <person name="Tank M."/>
            <person name="Sproer C."/>
            <person name="Bunk B."/>
            <person name="Overmann J."/>
        </authorList>
    </citation>
    <scope>NUCLEOTIDE SEQUENCE [LARGE SCALE GENOMIC DNA]</scope>
    <source>
        <strain evidence="1 2">DSM 6702</strain>
    </source>
</reference>
<name>A0ABZ0S3K7_9GAMM</name>
<proteinExistence type="predicted"/>
<accession>A0ABZ0S3K7</accession>
<sequence length="156" mass="17109">MPTTEATAAQILEALATAESLYYRLVLLVGSLGAGKTGVLRQVAQQLDRPVINLNLTLSRPLLELTPKQRSLRLLATLDTIAAEQTSPVLLDNTELLFDPSLAQDPLRVLQHLARNRSLLATWNGQYTSGQLIYAQSGHPEYRSYDAVDALIVSLE</sequence>
<dbReference type="Gene3D" id="3.40.50.300">
    <property type="entry name" value="P-loop containing nucleotide triphosphate hydrolases"/>
    <property type="match status" value="1"/>
</dbReference>
<dbReference type="InterPro" id="IPR048067">
    <property type="entry name" value="BREX_3_BrxF"/>
</dbReference>
<keyword evidence="2" id="KW-1185">Reference proteome</keyword>
<dbReference type="InterPro" id="IPR027417">
    <property type="entry name" value="P-loop_NTPase"/>
</dbReference>
<dbReference type="NCBIfam" id="NF033453">
    <property type="entry name" value="BREX_3_BrxF"/>
    <property type="match status" value="1"/>
</dbReference>
<evidence type="ECO:0000313" key="2">
    <source>
        <dbReference type="Proteomes" id="UP001432180"/>
    </source>
</evidence>